<dbReference type="SUPFAM" id="SSF161098">
    <property type="entry name" value="MetI-like"/>
    <property type="match status" value="1"/>
</dbReference>
<dbReference type="Gene3D" id="1.10.3720.10">
    <property type="entry name" value="MetI-like"/>
    <property type="match status" value="1"/>
</dbReference>
<feature type="transmembrane region" description="Helical" evidence="7">
    <location>
        <begin position="27"/>
        <end position="46"/>
    </location>
</feature>
<proteinExistence type="inferred from homology"/>
<feature type="transmembrane region" description="Helical" evidence="7">
    <location>
        <begin position="184"/>
        <end position="211"/>
    </location>
</feature>
<dbReference type="CDD" id="cd06261">
    <property type="entry name" value="TM_PBP2"/>
    <property type="match status" value="1"/>
</dbReference>
<comment type="similarity">
    <text evidence="7">Belongs to the binding-protein-dependent transport system permease family.</text>
</comment>
<feature type="transmembrane region" description="Helical" evidence="7">
    <location>
        <begin position="231"/>
        <end position="250"/>
    </location>
</feature>
<organism evidence="9 10">
    <name type="scientific">Pollutimonas thiosulfatoxidans</name>
    <dbReference type="NCBI Taxonomy" id="2028345"/>
    <lineage>
        <taxon>Bacteria</taxon>
        <taxon>Pseudomonadati</taxon>
        <taxon>Pseudomonadota</taxon>
        <taxon>Betaproteobacteria</taxon>
        <taxon>Burkholderiales</taxon>
        <taxon>Alcaligenaceae</taxon>
        <taxon>Pollutimonas</taxon>
    </lineage>
</organism>
<dbReference type="OrthoDB" id="8138334at2"/>
<protein>
    <recommendedName>
        <fullName evidence="8">ABC transmembrane type-1 domain-containing protein</fullName>
    </recommendedName>
</protein>
<keyword evidence="10" id="KW-1185">Reference proteome</keyword>
<gene>
    <name evidence="9" type="ORF">CKA81_13105</name>
</gene>
<keyword evidence="6 7" id="KW-0472">Membrane</keyword>
<name>A0A410GEE7_9BURK</name>
<dbReference type="GO" id="GO:0055085">
    <property type="term" value="P:transmembrane transport"/>
    <property type="evidence" value="ECO:0007669"/>
    <property type="project" value="InterPro"/>
</dbReference>
<feature type="transmembrane region" description="Helical" evidence="7">
    <location>
        <begin position="140"/>
        <end position="163"/>
    </location>
</feature>
<reference evidence="9 10" key="1">
    <citation type="submission" date="2017-08" db="EMBL/GenBank/DDBJ databases">
        <authorList>
            <person name="Park S.-J."/>
            <person name="Kim H."/>
        </authorList>
    </citation>
    <scope>NUCLEOTIDE SEQUENCE [LARGE SCALE GENOMIC DNA]</scope>
    <source>
        <strain evidence="10">ye3</strain>
    </source>
</reference>
<evidence type="ECO:0000259" key="8">
    <source>
        <dbReference type="PROSITE" id="PS50928"/>
    </source>
</evidence>
<keyword evidence="5 7" id="KW-1133">Transmembrane helix</keyword>
<comment type="subcellular location">
    <subcellularLocation>
        <location evidence="1 7">Cell membrane</location>
        <topology evidence="1 7">Multi-pass membrane protein</topology>
    </subcellularLocation>
</comment>
<keyword evidence="2 7" id="KW-0813">Transport</keyword>
<evidence type="ECO:0000313" key="9">
    <source>
        <dbReference type="EMBL" id="QAA94672.1"/>
    </source>
</evidence>
<accession>A0A410GEE7</accession>
<feature type="transmembrane region" description="Helical" evidence="7">
    <location>
        <begin position="74"/>
        <end position="96"/>
    </location>
</feature>
<evidence type="ECO:0000256" key="7">
    <source>
        <dbReference type="RuleBase" id="RU363032"/>
    </source>
</evidence>
<dbReference type="Pfam" id="PF00528">
    <property type="entry name" value="BPD_transp_1"/>
    <property type="match status" value="1"/>
</dbReference>
<dbReference type="PANTHER" id="PTHR30151">
    <property type="entry name" value="ALKANE SULFONATE ABC TRANSPORTER-RELATED, MEMBRANE SUBUNIT"/>
    <property type="match status" value="1"/>
</dbReference>
<keyword evidence="3" id="KW-1003">Cell membrane</keyword>
<dbReference type="KEGG" id="pus:CKA81_13105"/>
<dbReference type="GO" id="GO:0005886">
    <property type="term" value="C:plasma membrane"/>
    <property type="evidence" value="ECO:0007669"/>
    <property type="project" value="UniProtKB-SubCell"/>
</dbReference>
<evidence type="ECO:0000256" key="5">
    <source>
        <dbReference type="ARBA" id="ARBA00022989"/>
    </source>
</evidence>
<evidence type="ECO:0000256" key="1">
    <source>
        <dbReference type="ARBA" id="ARBA00004651"/>
    </source>
</evidence>
<dbReference type="InterPro" id="IPR035906">
    <property type="entry name" value="MetI-like_sf"/>
</dbReference>
<dbReference type="AlphaFoldDB" id="A0A410GEE7"/>
<dbReference type="Proteomes" id="UP000283474">
    <property type="component" value="Chromosome"/>
</dbReference>
<evidence type="ECO:0000256" key="6">
    <source>
        <dbReference type="ARBA" id="ARBA00023136"/>
    </source>
</evidence>
<evidence type="ECO:0000256" key="2">
    <source>
        <dbReference type="ARBA" id="ARBA00022448"/>
    </source>
</evidence>
<feature type="domain" description="ABC transmembrane type-1" evidence="8">
    <location>
        <begin position="74"/>
        <end position="256"/>
    </location>
</feature>
<dbReference type="PANTHER" id="PTHR30151:SF0">
    <property type="entry name" value="ABC TRANSPORTER PERMEASE PROTEIN MJ0413-RELATED"/>
    <property type="match status" value="1"/>
</dbReference>
<dbReference type="InterPro" id="IPR000515">
    <property type="entry name" value="MetI-like"/>
</dbReference>
<sequence>MKADVRPRPMSYPAWGLTSLMRSLGRALPLIIVFLLWEVLVMGNWVDRKFLPPPHDVMAALWEISVQGELLVNLWATLFCALLGLALATVVGVVLGASMATRWWINGFFGPLVAATYSLPKSALIPLFILWFGIGDVTNTLVVFLGCLLPVLVSTYHGIASVPKAMIWSAQGMETSSGKILRRILLPAAMAPILNGIRIALGYCFVLVLSAEMIATKNGMGKLIFLYGEGGLYSYMLGGIMAVVLVAFVCDRAFIRMTTRLLHWDDTYASGAAK</sequence>
<evidence type="ECO:0000256" key="4">
    <source>
        <dbReference type="ARBA" id="ARBA00022692"/>
    </source>
</evidence>
<keyword evidence="4 7" id="KW-0812">Transmembrane</keyword>
<feature type="transmembrane region" description="Helical" evidence="7">
    <location>
        <begin position="108"/>
        <end position="134"/>
    </location>
</feature>
<dbReference type="PROSITE" id="PS50928">
    <property type="entry name" value="ABC_TM1"/>
    <property type="match status" value="1"/>
</dbReference>
<evidence type="ECO:0000313" key="10">
    <source>
        <dbReference type="Proteomes" id="UP000283474"/>
    </source>
</evidence>
<dbReference type="EMBL" id="CP022987">
    <property type="protein sequence ID" value="QAA94672.1"/>
    <property type="molecule type" value="Genomic_DNA"/>
</dbReference>
<evidence type="ECO:0000256" key="3">
    <source>
        <dbReference type="ARBA" id="ARBA00022475"/>
    </source>
</evidence>